<dbReference type="PROSITE" id="PS50174">
    <property type="entry name" value="G_PATCH"/>
    <property type="match status" value="1"/>
</dbReference>
<name>A0A913ZNA3_PATMI</name>
<dbReference type="OMA" id="KHQEQGL"/>
<feature type="compositionally biased region" description="Basic residues" evidence="1">
    <location>
        <begin position="334"/>
        <end position="343"/>
    </location>
</feature>
<feature type="compositionally biased region" description="Basic residues" evidence="1">
    <location>
        <begin position="115"/>
        <end position="124"/>
    </location>
</feature>
<proteinExistence type="predicted"/>
<organism evidence="3 4">
    <name type="scientific">Patiria miniata</name>
    <name type="common">Bat star</name>
    <name type="synonym">Asterina miniata</name>
    <dbReference type="NCBI Taxonomy" id="46514"/>
    <lineage>
        <taxon>Eukaryota</taxon>
        <taxon>Metazoa</taxon>
        <taxon>Echinodermata</taxon>
        <taxon>Eleutherozoa</taxon>
        <taxon>Asterozoa</taxon>
        <taxon>Asteroidea</taxon>
        <taxon>Valvatacea</taxon>
        <taxon>Valvatida</taxon>
        <taxon>Asterinidae</taxon>
        <taxon>Patiria</taxon>
    </lineage>
</organism>
<dbReference type="InterPro" id="IPR000467">
    <property type="entry name" value="G_patch_dom"/>
</dbReference>
<feature type="compositionally biased region" description="Basic residues" evidence="1">
    <location>
        <begin position="271"/>
        <end position="283"/>
    </location>
</feature>
<dbReference type="GO" id="GO:0010521">
    <property type="term" value="F:telomerase inhibitor activity"/>
    <property type="evidence" value="ECO:0007669"/>
    <property type="project" value="TreeGrafter"/>
</dbReference>
<dbReference type="Pfam" id="PF01585">
    <property type="entry name" value="G-patch"/>
    <property type="match status" value="1"/>
</dbReference>
<sequence>MAMLAEPKRKQKLSVDPRNKAWISDGCKFGEKLMKKMGWQEGKGLGMNEDGSTSSISVSVKNNSLGLGFSQQHDDNWIGHQDDFNDLLSSLNQDHSMSEDKKTPIAPQNLQEKSKKAKRYKKFTRGKDLSSRSTSDMNCIMGVRSNSGTPKDRSRDPSRNQSETNSAAGSDSDPEDVARTGFGFASTSSQQNHSVEDNSFGVQTITSSNSIQEYFALKMKELHKKRKVEAVSDSNTVSSSNSDPNDAETMETEETSVTCNSVDSEDVNQKEKKKRKSKKKRRKEKLEVLAEEQSSQDSSQDGDCSKSHDKSHDMSHDMADGNESSSFRSETNGLKKKKKRKLKCVVENEDGVSVDIGERKTDIAKKKKKKTKDSI</sequence>
<feature type="compositionally biased region" description="Basic and acidic residues" evidence="1">
    <location>
        <begin position="303"/>
        <end position="319"/>
    </location>
</feature>
<feature type="region of interest" description="Disordered" evidence="1">
    <location>
        <begin position="226"/>
        <end position="343"/>
    </location>
</feature>
<dbReference type="RefSeq" id="XP_038053273.1">
    <property type="nucleotide sequence ID" value="XM_038197345.1"/>
</dbReference>
<feature type="compositionally biased region" description="Low complexity" evidence="1">
    <location>
        <begin position="232"/>
        <end position="244"/>
    </location>
</feature>
<accession>A0A913ZNA3</accession>
<feature type="domain" description="G-patch" evidence="2">
    <location>
        <begin position="26"/>
        <end position="72"/>
    </location>
</feature>
<evidence type="ECO:0000313" key="4">
    <source>
        <dbReference type="Proteomes" id="UP000887568"/>
    </source>
</evidence>
<dbReference type="AlphaFoldDB" id="A0A913ZNA3"/>
<feature type="compositionally biased region" description="Polar residues" evidence="1">
    <location>
        <begin position="322"/>
        <end position="332"/>
    </location>
</feature>
<feature type="compositionally biased region" description="Acidic residues" evidence="1">
    <location>
        <begin position="245"/>
        <end position="254"/>
    </location>
</feature>
<dbReference type="Proteomes" id="UP000887568">
    <property type="component" value="Unplaced"/>
</dbReference>
<dbReference type="SMART" id="SM00443">
    <property type="entry name" value="G_patch"/>
    <property type="match status" value="1"/>
</dbReference>
<feature type="compositionally biased region" description="Polar residues" evidence="1">
    <location>
        <begin position="159"/>
        <end position="169"/>
    </location>
</feature>
<dbReference type="PANTHER" id="PTHR23149:SF27">
    <property type="entry name" value="PIN2_TERF1-INTERACTING TELOMERASE INHIBITOR 1"/>
    <property type="match status" value="1"/>
</dbReference>
<evidence type="ECO:0000259" key="2">
    <source>
        <dbReference type="PROSITE" id="PS50174"/>
    </source>
</evidence>
<protein>
    <recommendedName>
        <fullName evidence="2">G-patch domain-containing protein</fullName>
    </recommendedName>
</protein>
<keyword evidence="4" id="KW-1185">Reference proteome</keyword>
<reference evidence="3" key="1">
    <citation type="submission" date="2022-11" db="UniProtKB">
        <authorList>
            <consortium name="EnsemblMetazoa"/>
        </authorList>
    </citation>
    <scope>IDENTIFICATION</scope>
</reference>
<dbReference type="GeneID" id="119725777"/>
<dbReference type="GO" id="GO:0003676">
    <property type="term" value="F:nucleic acid binding"/>
    <property type="evidence" value="ECO:0007669"/>
    <property type="project" value="InterPro"/>
</dbReference>
<dbReference type="GO" id="GO:0005730">
    <property type="term" value="C:nucleolus"/>
    <property type="evidence" value="ECO:0007669"/>
    <property type="project" value="TreeGrafter"/>
</dbReference>
<dbReference type="OrthoDB" id="29523at2759"/>
<dbReference type="PANTHER" id="PTHR23149">
    <property type="entry name" value="G PATCH DOMAIN CONTAINING PROTEIN"/>
    <property type="match status" value="1"/>
</dbReference>
<evidence type="ECO:0000256" key="1">
    <source>
        <dbReference type="SAM" id="MobiDB-lite"/>
    </source>
</evidence>
<dbReference type="EnsemblMetazoa" id="XM_038197345.1">
    <property type="protein sequence ID" value="XP_038053273.1"/>
    <property type="gene ID" value="LOC119725777"/>
</dbReference>
<evidence type="ECO:0000313" key="3">
    <source>
        <dbReference type="EnsemblMetazoa" id="XP_038053273.1"/>
    </source>
</evidence>
<dbReference type="CTD" id="54984"/>
<dbReference type="InterPro" id="IPR050656">
    <property type="entry name" value="PINX1"/>
</dbReference>
<feature type="compositionally biased region" description="Low complexity" evidence="1">
    <location>
        <begin position="293"/>
        <end position="302"/>
    </location>
</feature>
<feature type="region of interest" description="Disordered" evidence="1">
    <location>
        <begin position="79"/>
        <end position="200"/>
    </location>
</feature>